<evidence type="ECO:0000313" key="2">
    <source>
        <dbReference type="Proteomes" id="UP000186292"/>
    </source>
</evidence>
<name>A0A1N7J379_9CORY</name>
<dbReference type="AlphaFoldDB" id="A0A1N7J379"/>
<proteinExistence type="predicted"/>
<dbReference type="EMBL" id="FTOF01000003">
    <property type="protein sequence ID" value="SIS43759.1"/>
    <property type="molecule type" value="Genomic_DNA"/>
</dbReference>
<gene>
    <name evidence="1" type="ORF">SAMN05444817_103241</name>
</gene>
<evidence type="ECO:0008006" key="3">
    <source>
        <dbReference type="Google" id="ProtNLM"/>
    </source>
</evidence>
<dbReference type="InterPro" id="IPR021408">
    <property type="entry name" value="DUF3046"/>
</dbReference>
<reference evidence="2" key="1">
    <citation type="submission" date="2017-01" db="EMBL/GenBank/DDBJ databases">
        <authorList>
            <person name="Varghese N."/>
            <person name="Submissions S."/>
        </authorList>
    </citation>
    <scope>NUCLEOTIDE SEQUENCE [LARGE SCALE GENOMIC DNA]</scope>
    <source>
        <strain evidence="2">DSM 44531</strain>
    </source>
</reference>
<accession>A0A1N7J379</accession>
<dbReference type="Proteomes" id="UP000186292">
    <property type="component" value="Unassembled WGS sequence"/>
</dbReference>
<dbReference type="RefSeq" id="WP_076598843.1">
    <property type="nucleotide sequence ID" value="NZ_CP046976.1"/>
</dbReference>
<dbReference type="Pfam" id="PF11248">
    <property type="entry name" value="DUF3046"/>
    <property type="match status" value="1"/>
</dbReference>
<evidence type="ECO:0000313" key="1">
    <source>
        <dbReference type="EMBL" id="SIS43759.1"/>
    </source>
</evidence>
<sequence>MRLTEFHQLVADEFGDAKGKWVVSSHVFPGEGKTAGELIDAGVDPRDVWDHLCDDFDIPEERRLGIDRPGE</sequence>
<dbReference type="STRING" id="1161099.SAMN05444817_103241"/>
<dbReference type="OrthoDB" id="3215033at2"/>
<protein>
    <recommendedName>
        <fullName evidence="3">DUF3046 domain-containing protein</fullName>
    </recommendedName>
</protein>
<keyword evidence="2" id="KW-1185">Reference proteome</keyword>
<organism evidence="1 2">
    <name type="scientific">Corynebacterium appendicis CIP 107643</name>
    <dbReference type="NCBI Taxonomy" id="1161099"/>
    <lineage>
        <taxon>Bacteria</taxon>
        <taxon>Bacillati</taxon>
        <taxon>Actinomycetota</taxon>
        <taxon>Actinomycetes</taxon>
        <taxon>Mycobacteriales</taxon>
        <taxon>Corynebacteriaceae</taxon>
        <taxon>Corynebacterium</taxon>
    </lineage>
</organism>